<keyword evidence="1" id="KW-0614">Plasmid</keyword>
<dbReference type="RefSeq" id="WP_013334658.1">
    <property type="nucleotide sequence ID" value="NC_014533.1"/>
</dbReference>
<protein>
    <submittedName>
        <fullName evidence="1">LamG domain-containing protein</fullName>
    </submittedName>
</protein>
<geneLocation type="plasmid" evidence="1 2">
    <name>Cy782201</name>
</geneLocation>
<keyword evidence="2" id="KW-1185">Reference proteome</keyword>
<dbReference type="InterPro" id="IPR013320">
    <property type="entry name" value="ConA-like_dom_sf"/>
</dbReference>
<dbReference type="AlphaFoldDB" id="E0ULS8"/>
<name>E0ULS8_GLOV7</name>
<dbReference type="Pfam" id="PF13385">
    <property type="entry name" value="Laminin_G_3"/>
    <property type="match status" value="1"/>
</dbReference>
<accession>E0ULS8</accession>
<dbReference type="OrthoDB" id="463714at2"/>
<evidence type="ECO:0000313" key="1">
    <source>
        <dbReference type="EMBL" id="ADN17908.1"/>
    </source>
</evidence>
<proteinExistence type="predicted"/>
<dbReference type="HOGENOM" id="CLU_1728351_0_0_3"/>
<dbReference type="Proteomes" id="UP000008206">
    <property type="component" value="Plasmid Cy782201"/>
</dbReference>
<reference evidence="2" key="1">
    <citation type="journal article" date="2011" name="MBio">
        <title>Novel metabolic attributes of the genus Cyanothece, comprising a group of unicellular nitrogen-fixing Cyanobacteria.</title>
        <authorList>
            <person name="Bandyopadhyay A."/>
            <person name="Elvitigala T."/>
            <person name="Welsh E."/>
            <person name="Stockel J."/>
            <person name="Liberton M."/>
            <person name="Min H."/>
            <person name="Sherman L.A."/>
            <person name="Pakrasi H.B."/>
        </authorList>
    </citation>
    <scope>NUCLEOTIDE SEQUENCE [LARGE SCALE GENOMIC DNA]</scope>
    <source>
        <strain evidence="2">PCC 7822</strain>
        <plasmid evidence="2">Cy782201</plasmid>
    </source>
</reference>
<dbReference type="Gene3D" id="2.60.120.200">
    <property type="match status" value="1"/>
</dbReference>
<dbReference type="EMBL" id="CP002199">
    <property type="protein sequence ID" value="ADN17908.1"/>
    <property type="molecule type" value="Genomic_DNA"/>
</dbReference>
<organism evidence="1 2">
    <name type="scientific">Gloeothece verrucosa (strain PCC 7822)</name>
    <name type="common">Cyanothece sp. (strain PCC 7822)</name>
    <dbReference type="NCBI Taxonomy" id="497965"/>
    <lineage>
        <taxon>Bacteria</taxon>
        <taxon>Bacillati</taxon>
        <taxon>Cyanobacteriota</taxon>
        <taxon>Cyanophyceae</taxon>
        <taxon>Oscillatoriophycideae</taxon>
        <taxon>Chroococcales</taxon>
        <taxon>Aphanothecaceae</taxon>
        <taxon>Gloeothece</taxon>
        <taxon>Gloeothece verrucosa</taxon>
    </lineage>
</organism>
<sequence length="151" mass="17345">MMISNNIDSNQEIATLVSSESSSNTEQDFALAFDGVDDYVSIPHSSNLSLNNFTVEAWINPNQIKGDWQPLITKEASNGTARNYGLFIVPNEMRIHFVFLDIYGVWRYDYSVKSLQLNQWNHIAMTYDGNKFNFYLNGVLDKSLNFWRGDN</sequence>
<evidence type="ECO:0000313" key="2">
    <source>
        <dbReference type="Proteomes" id="UP000008206"/>
    </source>
</evidence>
<dbReference type="SUPFAM" id="SSF49899">
    <property type="entry name" value="Concanavalin A-like lectins/glucanases"/>
    <property type="match status" value="1"/>
</dbReference>
<dbReference type="KEGG" id="cyj:Cyan7822_6063"/>
<gene>
    <name evidence="1" type="ordered locus">Cyan7822_6063</name>
</gene>